<proteinExistence type="predicted"/>
<dbReference type="AlphaFoldDB" id="A0A0V0XDV1"/>
<evidence type="ECO:0000313" key="1">
    <source>
        <dbReference type="EMBL" id="KRX86186.1"/>
    </source>
</evidence>
<gene>
    <name evidence="1" type="ORF">T4E_9201</name>
</gene>
<dbReference type="Proteomes" id="UP000054815">
    <property type="component" value="Unassembled WGS sequence"/>
</dbReference>
<dbReference type="EMBL" id="JYDU01000434">
    <property type="protein sequence ID" value="KRX86186.1"/>
    <property type="molecule type" value="Genomic_DNA"/>
</dbReference>
<organism evidence="1 2">
    <name type="scientific">Trichinella pseudospiralis</name>
    <name type="common">Parasitic roundworm</name>
    <dbReference type="NCBI Taxonomy" id="6337"/>
    <lineage>
        <taxon>Eukaryota</taxon>
        <taxon>Metazoa</taxon>
        <taxon>Ecdysozoa</taxon>
        <taxon>Nematoda</taxon>
        <taxon>Enoplea</taxon>
        <taxon>Dorylaimia</taxon>
        <taxon>Trichinellida</taxon>
        <taxon>Trichinellidae</taxon>
        <taxon>Trichinella</taxon>
    </lineage>
</organism>
<sequence length="79" mass="9109">MSSCTGNSLLFKNSGTFRNLVLPFTYKLKNANSMLQRNSNNFFIVLLITKYNIMQDTAFSVYAYCVKKRFSKCSEDHGF</sequence>
<protein>
    <submittedName>
        <fullName evidence="1">Uncharacterized protein</fullName>
    </submittedName>
</protein>
<name>A0A0V0XDV1_TRIPS</name>
<comment type="caution">
    <text evidence="1">The sequence shown here is derived from an EMBL/GenBank/DDBJ whole genome shotgun (WGS) entry which is preliminary data.</text>
</comment>
<reference evidence="1 2" key="1">
    <citation type="submission" date="2015-01" db="EMBL/GenBank/DDBJ databases">
        <title>Evolution of Trichinella species and genotypes.</title>
        <authorList>
            <person name="Korhonen P.K."/>
            <person name="Edoardo P."/>
            <person name="Giuseppe L.R."/>
            <person name="Gasser R.B."/>
        </authorList>
    </citation>
    <scope>NUCLEOTIDE SEQUENCE [LARGE SCALE GENOMIC DNA]</scope>
    <source>
        <strain evidence="1">ISS141</strain>
    </source>
</reference>
<evidence type="ECO:0000313" key="2">
    <source>
        <dbReference type="Proteomes" id="UP000054815"/>
    </source>
</evidence>
<accession>A0A0V0XDV1</accession>